<dbReference type="CDD" id="cd03811">
    <property type="entry name" value="GT4_GT28_WabH-like"/>
    <property type="match status" value="1"/>
</dbReference>
<evidence type="ECO:0000259" key="1">
    <source>
        <dbReference type="Pfam" id="PF00534"/>
    </source>
</evidence>
<dbReference type="EMBL" id="PDTV01000013">
    <property type="protein sequence ID" value="PIE82742.1"/>
    <property type="molecule type" value="Genomic_DNA"/>
</dbReference>
<accession>A0A2G6PE07</accession>
<dbReference type="Gene3D" id="3.40.50.2000">
    <property type="entry name" value="Glycogen Phosphorylase B"/>
    <property type="match status" value="2"/>
</dbReference>
<protein>
    <submittedName>
        <fullName evidence="2">Glycosyl transferase</fullName>
    </submittedName>
</protein>
<dbReference type="SUPFAM" id="SSF53756">
    <property type="entry name" value="UDP-Glycosyltransferase/glycogen phosphorylase"/>
    <property type="match status" value="1"/>
</dbReference>
<dbReference type="GO" id="GO:1901135">
    <property type="term" value="P:carbohydrate derivative metabolic process"/>
    <property type="evidence" value="ECO:0007669"/>
    <property type="project" value="UniProtKB-ARBA"/>
</dbReference>
<dbReference type="Proteomes" id="UP000229278">
    <property type="component" value="Unassembled WGS sequence"/>
</dbReference>
<name>A0A2G6PE07_9GAMM</name>
<proteinExistence type="predicted"/>
<dbReference type="GO" id="GO:0016757">
    <property type="term" value="F:glycosyltransferase activity"/>
    <property type="evidence" value="ECO:0007669"/>
    <property type="project" value="InterPro"/>
</dbReference>
<dbReference type="AlphaFoldDB" id="A0A2G6PE07"/>
<keyword evidence="2" id="KW-0808">Transferase</keyword>
<gene>
    <name evidence="2" type="ORF">CSA09_05480</name>
</gene>
<feature type="domain" description="Glycosyl transferase family 1" evidence="1">
    <location>
        <begin position="168"/>
        <end position="329"/>
    </location>
</feature>
<organism evidence="2 3">
    <name type="scientific">Candidatus Contendibacter odensensis</name>
    <dbReference type="NCBI Taxonomy" id="1400860"/>
    <lineage>
        <taxon>Bacteria</taxon>
        <taxon>Pseudomonadati</taxon>
        <taxon>Pseudomonadota</taxon>
        <taxon>Gammaproteobacteria</taxon>
        <taxon>Candidatus Competibacteraceae</taxon>
        <taxon>Candidatus Contendibacter</taxon>
    </lineage>
</organism>
<reference evidence="2 3" key="1">
    <citation type="submission" date="2017-10" db="EMBL/GenBank/DDBJ databases">
        <title>Novel microbial diversity and functional potential in the marine mammal oral microbiome.</title>
        <authorList>
            <person name="Dudek N.K."/>
            <person name="Sun C.L."/>
            <person name="Burstein D."/>
            <person name="Kantor R.S."/>
            <person name="Aliaga Goltsman D.S."/>
            <person name="Bik E.M."/>
            <person name="Thomas B.C."/>
            <person name="Banfield J.F."/>
            <person name="Relman D.A."/>
        </authorList>
    </citation>
    <scope>NUCLEOTIDE SEQUENCE [LARGE SCALE GENOMIC DNA]</scope>
    <source>
        <strain evidence="2">DOLJORAL78_50_517</strain>
    </source>
</reference>
<dbReference type="PANTHER" id="PTHR12526">
    <property type="entry name" value="GLYCOSYLTRANSFERASE"/>
    <property type="match status" value="1"/>
</dbReference>
<dbReference type="Pfam" id="PF00534">
    <property type="entry name" value="Glycos_transf_1"/>
    <property type="match status" value="1"/>
</dbReference>
<comment type="caution">
    <text evidence="2">The sequence shown here is derived from an EMBL/GenBank/DDBJ whole genome shotgun (WGS) entry which is preliminary data.</text>
</comment>
<evidence type="ECO:0000313" key="3">
    <source>
        <dbReference type="Proteomes" id="UP000229278"/>
    </source>
</evidence>
<sequence>MIVSAHIIGGEALGGAELFYARFINALLARQYPVLAVTAPGSQVGRLVGTDAVQAKIPMRGVWDVLSRWQISQLLCQYQPEIVQTYMGRATRLTHVPPGRRPVHIARLGGYYNPHGYRHAHAWVVNSAGIRSHLIQHGFPEHRIFLVSNFVAPCHPSSADELGQLRCELSIPDDALIVTTVGRLHPVKGFENLLAAFAKVPAQIHDRPVYLVVVGDGPLATQLLQYAEQLGISHRVRWPGWRNDAGRFQELAHLCVCSSIQEGLGNIILESWARRRAMLSTCAQGPADTITDREDGWLVPVGQPAAFASAIEHLLRDDALRYQLAENGHRTLISRHSEKTIVNDYLAMYQQLLMA</sequence>
<dbReference type="InterPro" id="IPR001296">
    <property type="entry name" value="Glyco_trans_1"/>
</dbReference>
<evidence type="ECO:0000313" key="2">
    <source>
        <dbReference type="EMBL" id="PIE82742.1"/>
    </source>
</evidence>